<dbReference type="Proteomes" id="UP000539985">
    <property type="component" value="Unassembled WGS sequence"/>
</dbReference>
<feature type="domain" description="Phage tail collar" evidence="2">
    <location>
        <begin position="35"/>
        <end position="84"/>
    </location>
</feature>
<proteinExistence type="predicted"/>
<organism evidence="3 4">
    <name type="scientific">Pseudomonas gingeri</name>
    <dbReference type="NCBI Taxonomy" id="117681"/>
    <lineage>
        <taxon>Bacteria</taxon>
        <taxon>Pseudomonadati</taxon>
        <taxon>Pseudomonadota</taxon>
        <taxon>Gammaproteobacteria</taxon>
        <taxon>Pseudomonadales</taxon>
        <taxon>Pseudomonadaceae</taxon>
        <taxon>Pseudomonas</taxon>
    </lineage>
</organism>
<feature type="region of interest" description="Disordered" evidence="1">
    <location>
        <begin position="87"/>
        <end position="116"/>
    </location>
</feature>
<dbReference type="SUPFAM" id="SSF88874">
    <property type="entry name" value="Receptor-binding domain of short tail fibre protein gp12"/>
    <property type="match status" value="1"/>
</dbReference>
<evidence type="ECO:0000259" key="2">
    <source>
        <dbReference type="Pfam" id="PF07484"/>
    </source>
</evidence>
<protein>
    <submittedName>
        <fullName evidence="3">Tail fiber protein</fullName>
    </submittedName>
</protein>
<reference evidence="3 4" key="1">
    <citation type="submission" date="2020-04" db="EMBL/GenBank/DDBJ databases">
        <title>Molecular characterization of pseudomonads from Agaricus bisporus reveal novel blotch 2 pathogens in Western Europe.</title>
        <authorList>
            <person name="Taparia T."/>
            <person name="Krijger M."/>
            <person name="Haynes E."/>
            <person name="Elpinstone J.G."/>
            <person name="Noble R."/>
            <person name="Van Der Wolf J."/>
        </authorList>
    </citation>
    <scope>NUCLEOTIDE SEQUENCE [LARGE SCALE GENOMIC DNA]</scope>
    <source>
        <strain evidence="3 4">H7001</strain>
    </source>
</reference>
<dbReference type="Pfam" id="PF07484">
    <property type="entry name" value="Collar"/>
    <property type="match status" value="1"/>
</dbReference>
<evidence type="ECO:0000256" key="1">
    <source>
        <dbReference type="SAM" id="MobiDB-lite"/>
    </source>
</evidence>
<dbReference type="EMBL" id="JACAQB010000003">
    <property type="protein sequence ID" value="NWB95365.1"/>
    <property type="molecule type" value="Genomic_DNA"/>
</dbReference>
<dbReference type="InterPro" id="IPR037053">
    <property type="entry name" value="Phage_tail_collar_dom_sf"/>
</dbReference>
<accession>A0A7Y7X982</accession>
<name>A0A7Y7X982_9PSED</name>
<dbReference type="RefSeq" id="WP_177100411.1">
    <property type="nucleotide sequence ID" value="NZ_JACAQB010000003.1"/>
</dbReference>
<evidence type="ECO:0000313" key="4">
    <source>
        <dbReference type="Proteomes" id="UP000539985"/>
    </source>
</evidence>
<gene>
    <name evidence="3" type="ORF">HX882_05595</name>
</gene>
<dbReference type="AlphaFoldDB" id="A0A7Y7X982"/>
<comment type="caution">
    <text evidence="3">The sequence shown here is derived from an EMBL/GenBank/DDBJ whole genome shotgun (WGS) entry which is preliminary data.</text>
</comment>
<sequence length="200" mass="21601">MDMNDFFPVGAVVPYAGPLASTDAGDGVNLNQIRTNLARAGWLFCDGTSLSRQDYPELFGVIGSGFGYADAEHFNLPDLRGRFIRGVSADSSTDPDSAGRKASDHNGSNGTGAVGNHVGSLQLDAFQGHEHHYTDMVSAQVTLAPGEGPTAYIPDPLPKPTVDIIEDTNPDDHPPRSSTETRPINLYLNYIIRFRYRVAH</sequence>
<evidence type="ECO:0000313" key="3">
    <source>
        <dbReference type="EMBL" id="NWB95365.1"/>
    </source>
</evidence>
<dbReference type="InterPro" id="IPR011083">
    <property type="entry name" value="Phage_tail_collar_dom"/>
</dbReference>
<dbReference type="Gene3D" id="3.90.1340.10">
    <property type="entry name" value="Phage tail collar domain"/>
    <property type="match status" value="1"/>
</dbReference>